<evidence type="ECO:0000313" key="6">
    <source>
        <dbReference type="Proteomes" id="UP000603200"/>
    </source>
</evidence>
<dbReference type="InterPro" id="IPR017871">
    <property type="entry name" value="ABC_transporter-like_CS"/>
</dbReference>
<evidence type="ECO:0000259" key="4">
    <source>
        <dbReference type="PROSITE" id="PS50893"/>
    </source>
</evidence>
<dbReference type="EMBL" id="BOMN01000123">
    <property type="protein sequence ID" value="GIE25572.1"/>
    <property type="molecule type" value="Genomic_DNA"/>
</dbReference>
<dbReference type="PROSITE" id="PS50893">
    <property type="entry name" value="ABC_TRANSPORTER_2"/>
    <property type="match status" value="1"/>
</dbReference>
<dbReference type="GO" id="GO:0005524">
    <property type="term" value="F:ATP binding"/>
    <property type="evidence" value="ECO:0007669"/>
    <property type="project" value="UniProtKB-KW"/>
</dbReference>
<dbReference type="PANTHER" id="PTHR42939:SF1">
    <property type="entry name" value="ABC TRANSPORTER ATP-BINDING PROTEIN ALBC-RELATED"/>
    <property type="match status" value="1"/>
</dbReference>
<organism evidence="5 6">
    <name type="scientific">Winogradskya humida</name>
    <dbReference type="NCBI Taxonomy" id="113566"/>
    <lineage>
        <taxon>Bacteria</taxon>
        <taxon>Bacillati</taxon>
        <taxon>Actinomycetota</taxon>
        <taxon>Actinomycetes</taxon>
        <taxon>Micromonosporales</taxon>
        <taxon>Micromonosporaceae</taxon>
        <taxon>Winogradskya</taxon>
    </lineage>
</organism>
<evidence type="ECO:0000313" key="5">
    <source>
        <dbReference type="EMBL" id="GIE25572.1"/>
    </source>
</evidence>
<sequence>MLTMLSVAVAYRGQDVVAGFSLELTAGQAVVLRGRNGAGKSTLLRAVCGVLPVRSGTILVDGSAADETRADFRRKVCALLDDAAWYPSLTVMEHVELVRLVAGDPPPGWWTPAELAAALGLADLAGRSPAQLSSGQRQRLALAMAFARSSRLLLLDEPERHLDEDGRTVLSALLARYIDLGGAVLLATHDPGLSTAGRIVELDRG</sequence>
<evidence type="ECO:0000256" key="3">
    <source>
        <dbReference type="ARBA" id="ARBA00022840"/>
    </source>
</evidence>
<dbReference type="PROSITE" id="PS00211">
    <property type="entry name" value="ABC_TRANSPORTER_1"/>
    <property type="match status" value="1"/>
</dbReference>
<dbReference type="InterPro" id="IPR003593">
    <property type="entry name" value="AAA+_ATPase"/>
</dbReference>
<dbReference type="InterPro" id="IPR027417">
    <property type="entry name" value="P-loop_NTPase"/>
</dbReference>
<gene>
    <name evidence="5" type="ORF">Ahu01nite_086740</name>
</gene>
<protein>
    <submittedName>
        <fullName evidence="5">ABC transporter ATP-binding protein</fullName>
    </submittedName>
</protein>
<keyword evidence="1" id="KW-0813">Transport</keyword>
<dbReference type="Gene3D" id="3.40.50.300">
    <property type="entry name" value="P-loop containing nucleotide triphosphate hydrolases"/>
    <property type="match status" value="1"/>
</dbReference>
<dbReference type="PANTHER" id="PTHR42939">
    <property type="entry name" value="ABC TRANSPORTER ATP-BINDING PROTEIN ALBC-RELATED"/>
    <property type="match status" value="1"/>
</dbReference>
<dbReference type="Pfam" id="PF00005">
    <property type="entry name" value="ABC_tran"/>
    <property type="match status" value="1"/>
</dbReference>
<feature type="domain" description="ABC transporter" evidence="4">
    <location>
        <begin position="2"/>
        <end position="205"/>
    </location>
</feature>
<evidence type="ECO:0000256" key="2">
    <source>
        <dbReference type="ARBA" id="ARBA00022741"/>
    </source>
</evidence>
<dbReference type="SUPFAM" id="SSF52540">
    <property type="entry name" value="P-loop containing nucleoside triphosphate hydrolases"/>
    <property type="match status" value="1"/>
</dbReference>
<keyword evidence="2" id="KW-0547">Nucleotide-binding</keyword>
<reference evidence="5 6" key="1">
    <citation type="submission" date="2021-01" db="EMBL/GenBank/DDBJ databases">
        <title>Whole genome shotgun sequence of Actinoplanes humidus NBRC 14915.</title>
        <authorList>
            <person name="Komaki H."/>
            <person name="Tamura T."/>
        </authorList>
    </citation>
    <scope>NUCLEOTIDE SEQUENCE [LARGE SCALE GENOMIC DNA]</scope>
    <source>
        <strain evidence="5 6">NBRC 14915</strain>
    </source>
</reference>
<dbReference type="SMART" id="SM00382">
    <property type="entry name" value="AAA"/>
    <property type="match status" value="1"/>
</dbReference>
<accession>A0ABQ4A3Z9</accession>
<comment type="caution">
    <text evidence="5">The sequence shown here is derived from an EMBL/GenBank/DDBJ whole genome shotgun (WGS) entry which is preliminary data.</text>
</comment>
<name>A0ABQ4A3Z9_9ACTN</name>
<evidence type="ECO:0000256" key="1">
    <source>
        <dbReference type="ARBA" id="ARBA00022448"/>
    </source>
</evidence>
<proteinExistence type="predicted"/>
<keyword evidence="3 5" id="KW-0067">ATP-binding</keyword>
<dbReference type="InterPro" id="IPR003439">
    <property type="entry name" value="ABC_transporter-like_ATP-bd"/>
</dbReference>
<keyword evidence="6" id="KW-1185">Reference proteome</keyword>
<dbReference type="InterPro" id="IPR051782">
    <property type="entry name" value="ABC_Transporter_VariousFunc"/>
</dbReference>
<dbReference type="Proteomes" id="UP000603200">
    <property type="component" value="Unassembled WGS sequence"/>
</dbReference>